<keyword evidence="5" id="KW-1185">Reference proteome</keyword>
<evidence type="ECO:0000256" key="2">
    <source>
        <dbReference type="ARBA" id="ARBA00022723"/>
    </source>
</evidence>
<evidence type="ECO:0000256" key="1">
    <source>
        <dbReference type="ARBA" id="ARBA00001946"/>
    </source>
</evidence>
<dbReference type="Gene3D" id="3.20.20.60">
    <property type="entry name" value="Phosphoenolpyruvate-binding domains"/>
    <property type="match status" value="1"/>
</dbReference>
<gene>
    <name evidence="4" type="ORF">CVAR292_00320</name>
</gene>
<proteinExistence type="predicted"/>
<dbReference type="InterPro" id="IPR040442">
    <property type="entry name" value="Pyrv_kinase-like_dom_sf"/>
</dbReference>
<keyword evidence="2" id="KW-0479">Metal-binding</keyword>
<protein>
    <submittedName>
        <fullName evidence="4">HpcH/HpaI aldolase/citrate lyase family</fullName>
    </submittedName>
</protein>
<dbReference type="GO" id="GO:0016829">
    <property type="term" value="F:lyase activity"/>
    <property type="evidence" value="ECO:0007669"/>
    <property type="project" value="UniProtKB-KW"/>
</dbReference>
<dbReference type="OrthoDB" id="9808769at2"/>
<keyword evidence="4" id="KW-0456">Lyase</keyword>
<evidence type="ECO:0000256" key="3">
    <source>
        <dbReference type="ARBA" id="ARBA00022842"/>
    </source>
</evidence>
<accession>A0A0X2NJR8</accession>
<dbReference type="PANTHER" id="PTHR32308:SF10">
    <property type="entry name" value="CITRATE LYASE SUBUNIT BETA"/>
    <property type="match status" value="1"/>
</dbReference>
<keyword evidence="3" id="KW-0460">Magnesium</keyword>
<organism evidence="4 5">
    <name type="scientific">Corynebacterium variabile</name>
    <dbReference type="NCBI Taxonomy" id="1727"/>
    <lineage>
        <taxon>Bacteria</taxon>
        <taxon>Bacillati</taxon>
        <taxon>Actinomycetota</taxon>
        <taxon>Actinomycetes</taxon>
        <taxon>Mycobacteriales</taxon>
        <taxon>Corynebacteriaceae</taxon>
        <taxon>Corynebacterium</taxon>
    </lineage>
</organism>
<dbReference type="Proteomes" id="UP000182498">
    <property type="component" value="Unassembled WGS sequence"/>
</dbReference>
<evidence type="ECO:0000313" key="4">
    <source>
        <dbReference type="EMBL" id="CUU65011.1"/>
    </source>
</evidence>
<comment type="cofactor">
    <cofactor evidence="1">
        <name>Mg(2+)</name>
        <dbReference type="ChEBI" id="CHEBI:18420"/>
    </cofactor>
</comment>
<evidence type="ECO:0000313" key="5">
    <source>
        <dbReference type="Proteomes" id="UP000182498"/>
    </source>
</evidence>
<dbReference type="AlphaFoldDB" id="A0A0X2NJR8"/>
<dbReference type="SUPFAM" id="SSF51621">
    <property type="entry name" value="Phosphoenolpyruvate/pyruvate domain"/>
    <property type="match status" value="1"/>
</dbReference>
<dbReference type="InterPro" id="IPR015813">
    <property type="entry name" value="Pyrv/PenolPyrv_kinase-like_dom"/>
</dbReference>
<reference evidence="5" key="1">
    <citation type="submission" date="2015-11" db="EMBL/GenBank/DDBJ databases">
        <authorList>
            <person name="Dugat-Bony E."/>
        </authorList>
    </citation>
    <scope>NUCLEOTIDE SEQUENCE [LARGE SCALE GENOMIC DNA]</scope>
    <source>
        <strain evidence="5">Mu292</strain>
    </source>
</reference>
<dbReference type="PANTHER" id="PTHR32308">
    <property type="entry name" value="LYASE BETA SUBUNIT, PUTATIVE (AFU_ORTHOLOGUE AFUA_4G13030)-RELATED"/>
    <property type="match status" value="1"/>
</dbReference>
<name>A0A0X2NJR8_9CORY</name>
<dbReference type="InterPro" id="IPR054255">
    <property type="entry name" value="DUF6986"/>
</dbReference>
<dbReference type="EMBL" id="FAUH01000002">
    <property type="protein sequence ID" value="CUU65011.1"/>
    <property type="molecule type" value="Genomic_DNA"/>
</dbReference>
<dbReference type="GO" id="GO:0000287">
    <property type="term" value="F:magnesium ion binding"/>
    <property type="evidence" value="ECO:0007669"/>
    <property type="project" value="TreeGrafter"/>
</dbReference>
<dbReference type="GO" id="GO:0006107">
    <property type="term" value="P:oxaloacetate metabolic process"/>
    <property type="evidence" value="ECO:0007669"/>
    <property type="project" value="TreeGrafter"/>
</dbReference>
<dbReference type="Pfam" id="PF22484">
    <property type="entry name" value="DUF6986"/>
    <property type="match status" value="1"/>
</dbReference>
<sequence length="454" mass="49061">MTSANSAPDPGALCAALGRHADARLTTTDDLVRGPWANPVTWRQPVHTVYVPAHLMTGANRDPQIARTWGDAALAALESYGSATGLALALGVPEQDAATVGALTVAKLQREPVEDLRIDFEDGFTQRGVPLEDRDADEDARAAEAADILADWLDADGSGTTGERPGYAPAFAGIRFKSFDPAVRDRGLRTLVIVLSGLAGRGVLTKVLANDPRALRLTLPKVQHHSQVETFVEILEQLEESFGVPESTRIPFEVQVETPQAIVGVKGEAEPARILAAGQGRILSLHYGTYDYSASLGVDAAEQSMEHPVADHAKDVLQVATTAVGVELSDGSTNRIPVGSPEQILDGWRIHHRLVTRHLRRAVRQGWDLHAHQLVTRHLATIAYFRASWEVSAERLRDYVAGDETRWMDEPATAKAMSGYLLRAHACGAVTDEELATTGVSSRDLRTLLVTGRL</sequence>
<dbReference type="RefSeq" id="WP_073883413.1">
    <property type="nucleotide sequence ID" value="NZ_FAUH01000002.1"/>
</dbReference>